<dbReference type="AlphaFoldDB" id="A0A0F9NLD6"/>
<sequence>KASDKNVKTLQGLLPICSACKKIRDDAGYWKQIEEYISTHSEVDFTHSICPECIKKALNNYNITSYVWGSMVVGKVQKRCGKAHCLITYRLRKGKLHEYETLCGIYDTCGNW</sequence>
<protein>
    <submittedName>
        <fullName evidence="1">Uncharacterized protein</fullName>
    </submittedName>
</protein>
<feature type="non-terminal residue" evidence="1">
    <location>
        <position position="1"/>
    </location>
</feature>
<evidence type="ECO:0000313" key="1">
    <source>
        <dbReference type="EMBL" id="KKM89590.1"/>
    </source>
</evidence>
<organism evidence="1">
    <name type="scientific">marine sediment metagenome</name>
    <dbReference type="NCBI Taxonomy" id="412755"/>
    <lineage>
        <taxon>unclassified sequences</taxon>
        <taxon>metagenomes</taxon>
        <taxon>ecological metagenomes</taxon>
    </lineage>
</organism>
<reference evidence="1" key="1">
    <citation type="journal article" date="2015" name="Nature">
        <title>Complex archaea that bridge the gap between prokaryotes and eukaryotes.</title>
        <authorList>
            <person name="Spang A."/>
            <person name="Saw J.H."/>
            <person name="Jorgensen S.L."/>
            <person name="Zaremba-Niedzwiedzka K."/>
            <person name="Martijn J."/>
            <person name="Lind A.E."/>
            <person name="van Eijk R."/>
            <person name="Schleper C."/>
            <person name="Guy L."/>
            <person name="Ettema T.J."/>
        </authorList>
    </citation>
    <scope>NUCLEOTIDE SEQUENCE</scope>
</reference>
<proteinExistence type="predicted"/>
<comment type="caution">
    <text evidence="1">The sequence shown here is derived from an EMBL/GenBank/DDBJ whole genome shotgun (WGS) entry which is preliminary data.</text>
</comment>
<name>A0A0F9NLD6_9ZZZZ</name>
<dbReference type="EMBL" id="LAZR01006797">
    <property type="protein sequence ID" value="KKM89590.1"/>
    <property type="molecule type" value="Genomic_DNA"/>
</dbReference>
<gene>
    <name evidence="1" type="ORF">LCGC14_1247260</name>
</gene>
<accession>A0A0F9NLD6</accession>